<dbReference type="Proteomes" id="UP000053097">
    <property type="component" value="Unassembled WGS sequence"/>
</dbReference>
<keyword evidence="1" id="KW-0812">Transmembrane</keyword>
<evidence type="ECO:0000256" key="1">
    <source>
        <dbReference type="SAM" id="Phobius"/>
    </source>
</evidence>
<protein>
    <submittedName>
        <fullName evidence="2">Uncharacterized protein</fullName>
    </submittedName>
</protein>
<accession>A0A026W8Z7</accession>
<name>A0A026W8Z7_OOCBI</name>
<evidence type="ECO:0000313" key="3">
    <source>
        <dbReference type="Proteomes" id="UP000053097"/>
    </source>
</evidence>
<dbReference type="EMBL" id="KK107388">
    <property type="protein sequence ID" value="EZA51504.1"/>
    <property type="molecule type" value="Genomic_DNA"/>
</dbReference>
<organism evidence="2 3">
    <name type="scientific">Ooceraea biroi</name>
    <name type="common">Clonal raider ant</name>
    <name type="synonym">Cerapachys biroi</name>
    <dbReference type="NCBI Taxonomy" id="2015173"/>
    <lineage>
        <taxon>Eukaryota</taxon>
        <taxon>Metazoa</taxon>
        <taxon>Ecdysozoa</taxon>
        <taxon>Arthropoda</taxon>
        <taxon>Hexapoda</taxon>
        <taxon>Insecta</taxon>
        <taxon>Pterygota</taxon>
        <taxon>Neoptera</taxon>
        <taxon>Endopterygota</taxon>
        <taxon>Hymenoptera</taxon>
        <taxon>Apocrita</taxon>
        <taxon>Aculeata</taxon>
        <taxon>Formicoidea</taxon>
        <taxon>Formicidae</taxon>
        <taxon>Dorylinae</taxon>
        <taxon>Ooceraea</taxon>
    </lineage>
</organism>
<sequence>MKRTYPDRRSVLRETTLDYYGFPTTYEKLNFYSISQLRFCTSRFKKRKKKKEIDLFYIYVVYILLYTYN</sequence>
<gene>
    <name evidence="2" type="ORF">X777_09848</name>
</gene>
<keyword evidence="1" id="KW-1133">Transmembrane helix</keyword>
<keyword evidence="1" id="KW-0472">Membrane</keyword>
<feature type="transmembrane region" description="Helical" evidence="1">
    <location>
        <begin position="53"/>
        <end position="68"/>
    </location>
</feature>
<reference evidence="2 3" key="1">
    <citation type="journal article" date="2014" name="Curr. Biol.">
        <title>The genome of the clonal raider ant Cerapachys biroi.</title>
        <authorList>
            <person name="Oxley P.R."/>
            <person name="Ji L."/>
            <person name="Fetter-Pruneda I."/>
            <person name="McKenzie S.K."/>
            <person name="Li C."/>
            <person name="Hu H."/>
            <person name="Zhang G."/>
            <person name="Kronauer D.J."/>
        </authorList>
    </citation>
    <scope>NUCLEOTIDE SEQUENCE [LARGE SCALE GENOMIC DNA]</scope>
</reference>
<proteinExistence type="predicted"/>
<keyword evidence="3" id="KW-1185">Reference proteome</keyword>
<dbReference type="AlphaFoldDB" id="A0A026W8Z7"/>
<evidence type="ECO:0000313" key="2">
    <source>
        <dbReference type="EMBL" id="EZA51504.1"/>
    </source>
</evidence>